<feature type="chain" id="PRO_5018607842" description="DUF4848 domain-containing protein" evidence="2">
    <location>
        <begin position="29"/>
        <end position="381"/>
    </location>
</feature>
<dbReference type="AlphaFoldDB" id="A0A3R9N3L4"/>
<evidence type="ECO:0000256" key="2">
    <source>
        <dbReference type="SAM" id="SignalP"/>
    </source>
</evidence>
<protein>
    <recommendedName>
        <fullName evidence="5">DUF4848 domain-containing protein</fullName>
    </recommendedName>
</protein>
<keyword evidence="2" id="KW-0732">Signal</keyword>
<organism evidence="3 4">
    <name type="scientific">Hymenobacter perfusus</name>
    <dbReference type="NCBI Taxonomy" id="1236770"/>
    <lineage>
        <taxon>Bacteria</taxon>
        <taxon>Pseudomonadati</taxon>
        <taxon>Bacteroidota</taxon>
        <taxon>Cytophagia</taxon>
        <taxon>Cytophagales</taxon>
        <taxon>Hymenobacteraceae</taxon>
        <taxon>Hymenobacter</taxon>
    </lineage>
</organism>
<name>A0A3R9N3L4_9BACT</name>
<gene>
    <name evidence="3" type="ORF">EI293_21940</name>
</gene>
<dbReference type="OrthoDB" id="839643at2"/>
<evidence type="ECO:0000313" key="3">
    <source>
        <dbReference type="EMBL" id="RSK38202.1"/>
    </source>
</evidence>
<proteinExistence type="predicted"/>
<dbReference type="RefSeq" id="WP_125440702.1">
    <property type="nucleotide sequence ID" value="NZ_RWIU01000014.1"/>
</dbReference>
<dbReference type="EMBL" id="RWIU01000014">
    <property type="protein sequence ID" value="RSK38202.1"/>
    <property type="molecule type" value="Genomic_DNA"/>
</dbReference>
<evidence type="ECO:0000313" key="4">
    <source>
        <dbReference type="Proteomes" id="UP000270291"/>
    </source>
</evidence>
<evidence type="ECO:0008006" key="5">
    <source>
        <dbReference type="Google" id="ProtNLM"/>
    </source>
</evidence>
<comment type="caution">
    <text evidence="3">The sequence shown here is derived from an EMBL/GenBank/DDBJ whole genome shotgun (WGS) entry which is preliminary data.</text>
</comment>
<reference evidence="3 4" key="1">
    <citation type="submission" date="2018-12" db="EMBL/GenBank/DDBJ databases">
        <authorList>
            <person name="Feng G."/>
            <person name="Zhu H."/>
        </authorList>
    </citation>
    <scope>NUCLEOTIDE SEQUENCE [LARGE SCALE GENOMIC DNA]</scope>
    <source>
        <strain evidence="3 4">LMG 26000</strain>
    </source>
</reference>
<evidence type="ECO:0000256" key="1">
    <source>
        <dbReference type="SAM" id="MobiDB-lite"/>
    </source>
</evidence>
<feature type="signal peptide" evidence="2">
    <location>
        <begin position="1"/>
        <end position="28"/>
    </location>
</feature>
<sequence length="381" mass="41675">MLHQFSLSARRFALLTSCGLLLASTACQKEQDSSPSPLMSTSKVDAKEQEPIAVRGGKHLKFNTRKAFEKTMREIGNLAPGESAQTHLEKWEKAHNFLSLRAHKAKRATPQGTQASSTQNLTSSAQLLSSTQSASIIEEPTGGDEILGTYETPASEQDYLTDDFLASVLSPDYTVQIGENIYRLDAATDRIYYTSADNTTLYDELISTPTSPEIYWYPTDQNVLDLQEAGISGEPAASLRWTIGIGSGIGCGPNADRRKSEGGVIYSKNQRLDCKLVYESAGIYFSIIAKAQNQKKVLGIWWSQQASVSLLPRPGAMWEELCVGYGTSDFGSYSNSGGYGDNNTVSRRYYQSTRGLKSYNCTVGFAVGNAQAGPFHIEFAR</sequence>
<keyword evidence="4" id="KW-1185">Reference proteome</keyword>
<dbReference type="Proteomes" id="UP000270291">
    <property type="component" value="Unassembled WGS sequence"/>
</dbReference>
<feature type="region of interest" description="Disordered" evidence="1">
    <location>
        <begin position="106"/>
        <end position="125"/>
    </location>
</feature>
<feature type="compositionally biased region" description="Low complexity" evidence="1">
    <location>
        <begin position="113"/>
        <end position="125"/>
    </location>
</feature>
<accession>A0A3R9N3L4</accession>